<keyword evidence="1 3" id="KW-0547">Nucleotide-binding</keyword>
<dbReference type="EC" id="6.2.1.22" evidence="3"/>
<dbReference type="InterPro" id="IPR005216">
    <property type="entry name" value="Citrate_lyase_ligase"/>
</dbReference>
<name>A0A1R4JXC9_9LACT</name>
<dbReference type="Pfam" id="PF08218">
    <property type="entry name" value="Citrate_ly_lig"/>
    <property type="match status" value="1"/>
</dbReference>
<dbReference type="EMBL" id="FUKW01000096">
    <property type="protein sequence ID" value="SJN36554.1"/>
    <property type="molecule type" value="Genomic_DNA"/>
</dbReference>
<comment type="function">
    <text evidence="3">Acetylation of prosthetic group (2-(5''-phosphoribosyl)-3'-dephosphocoenzyme-A) of the gamma subunit of citrate lyase.</text>
</comment>
<keyword evidence="2 3" id="KW-0067">ATP-binding</keyword>
<dbReference type="PANTHER" id="PTHR40599:SF1">
    <property type="entry name" value="[CITRATE [PRO-3S]-LYASE] LIGASE"/>
    <property type="match status" value="1"/>
</dbReference>
<dbReference type="SMART" id="SM00764">
    <property type="entry name" value="Citrate_ly_lig"/>
    <property type="match status" value="1"/>
</dbReference>
<dbReference type="SUPFAM" id="SSF55729">
    <property type="entry name" value="Acyl-CoA N-acyltransferases (Nat)"/>
    <property type="match status" value="1"/>
</dbReference>
<dbReference type="NCBIfam" id="TIGR00124">
    <property type="entry name" value="cit_ly_ligase"/>
    <property type="match status" value="1"/>
</dbReference>
<evidence type="ECO:0000256" key="3">
    <source>
        <dbReference type="PIRNR" id="PIRNR005751"/>
    </source>
</evidence>
<dbReference type="SUPFAM" id="SSF52374">
    <property type="entry name" value="Nucleotidylyl transferase"/>
    <property type="match status" value="1"/>
</dbReference>
<evidence type="ECO:0000256" key="1">
    <source>
        <dbReference type="ARBA" id="ARBA00022741"/>
    </source>
</evidence>
<dbReference type="Proteomes" id="UP000195611">
    <property type="component" value="Unassembled WGS sequence"/>
</dbReference>
<evidence type="ECO:0000259" key="4">
    <source>
        <dbReference type="SMART" id="SM00764"/>
    </source>
</evidence>
<evidence type="ECO:0000256" key="2">
    <source>
        <dbReference type="ARBA" id="ARBA00022840"/>
    </source>
</evidence>
<dbReference type="InterPro" id="IPR013166">
    <property type="entry name" value="Citrate_lyase_ligase_C"/>
</dbReference>
<reference evidence="5 6" key="1">
    <citation type="submission" date="2017-02" db="EMBL/GenBank/DDBJ databases">
        <authorList>
            <person name="Peterson S.W."/>
        </authorList>
    </citation>
    <scope>NUCLEOTIDE SEQUENCE [LARGE SCALE GENOMIC DNA]</scope>
    <source>
        <strain evidence="5 6">42ea</strain>
    </source>
</reference>
<accession>A0A1R4JXC9</accession>
<dbReference type="Gene3D" id="3.40.50.620">
    <property type="entry name" value="HUPs"/>
    <property type="match status" value="1"/>
</dbReference>
<sequence>MEVRRLWINKRKKDYLSWLELLKKVGIREEKNIDLVIGIYEEDKLIATGAVFGNVIKCVAVCKKYIGGSVVGLLVSRLEELIYQDYDSCYLYTKPEVTSSFRYLGFQEIARVDDVLVFMEKALNGFSEYLKQIKKFRKPGRKQAGLVINANPFTLGHQYLVEIAAKENDVVYVFVVSEDRSYVPFEDRYYLVQKGTEHLSNVVVLETGPYIISQATFPSYFLPEKIDVTMIQAKLDAILFKEKIAPAMNIGYRYAGEEPLSKTTAIYNEQMKNVFDKKVQLIILERKRIEEQVISASRVRELWRKGDLKAIRPFVPQATFSYIKNHLEGV</sequence>
<dbReference type="GO" id="GO:0008771">
    <property type="term" value="F:[citrate (pro-3S)-lyase] ligase activity"/>
    <property type="evidence" value="ECO:0007669"/>
    <property type="project" value="UniProtKB-EC"/>
</dbReference>
<dbReference type="RefSeq" id="WP_087058770.1">
    <property type="nucleotide sequence ID" value="NZ_FUKW01000096.1"/>
</dbReference>
<keyword evidence="5" id="KW-0456">Lyase</keyword>
<dbReference type="PIRSF" id="PIRSF005751">
    <property type="entry name" value="Acet_citr_lig"/>
    <property type="match status" value="1"/>
</dbReference>
<evidence type="ECO:0000313" key="5">
    <source>
        <dbReference type="EMBL" id="SJN36554.1"/>
    </source>
</evidence>
<dbReference type="AlphaFoldDB" id="A0A1R4JXC9"/>
<gene>
    <name evidence="5" type="ORF">FM115_07200</name>
</gene>
<dbReference type="InterPro" id="IPR016181">
    <property type="entry name" value="Acyl_CoA_acyltransferase"/>
</dbReference>
<organism evidence="5 6">
    <name type="scientific">Marinilactibacillus psychrotolerans 42ea</name>
    <dbReference type="NCBI Taxonomy" id="1255609"/>
    <lineage>
        <taxon>Bacteria</taxon>
        <taxon>Bacillati</taxon>
        <taxon>Bacillota</taxon>
        <taxon>Bacilli</taxon>
        <taxon>Lactobacillales</taxon>
        <taxon>Carnobacteriaceae</taxon>
        <taxon>Marinilactibacillus</taxon>
    </lineage>
</organism>
<dbReference type="InterPro" id="IPR014729">
    <property type="entry name" value="Rossmann-like_a/b/a_fold"/>
</dbReference>
<dbReference type="GO" id="GO:0005524">
    <property type="term" value="F:ATP binding"/>
    <property type="evidence" value="ECO:0007669"/>
    <property type="project" value="UniProtKB-UniRule"/>
</dbReference>
<protein>
    <recommendedName>
        <fullName evidence="3">[Citrate [pro-3S]-lyase] ligase</fullName>
        <ecNumber evidence="3">6.2.1.22</ecNumber>
    </recommendedName>
</protein>
<proteinExistence type="predicted"/>
<dbReference type="PANTHER" id="PTHR40599">
    <property type="entry name" value="[CITRATE [PRO-3S]-LYASE] LIGASE"/>
    <property type="match status" value="1"/>
</dbReference>
<keyword evidence="3 5" id="KW-0436">Ligase</keyword>
<feature type="domain" description="Citrate lyase ligase C-terminal" evidence="4">
    <location>
        <begin position="143"/>
        <end position="323"/>
    </location>
</feature>
<comment type="catalytic activity">
    <reaction evidence="3">
        <text>holo-[citrate lyase ACP] + acetate + ATP = acetyl-[citrate lyase ACP] + AMP + diphosphate</text>
        <dbReference type="Rhea" id="RHEA:23788"/>
        <dbReference type="Rhea" id="RHEA-COMP:10158"/>
        <dbReference type="Rhea" id="RHEA-COMP:13710"/>
        <dbReference type="ChEBI" id="CHEBI:30089"/>
        <dbReference type="ChEBI" id="CHEBI:30616"/>
        <dbReference type="ChEBI" id="CHEBI:33019"/>
        <dbReference type="ChEBI" id="CHEBI:82683"/>
        <dbReference type="ChEBI" id="CHEBI:137976"/>
        <dbReference type="ChEBI" id="CHEBI:456215"/>
        <dbReference type="EC" id="6.2.1.22"/>
    </reaction>
</comment>
<dbReference type="GO" id="GO:0016829">
    <property type="term" value="F:lyase activity"/>
    <property type="evidence" value="ECO:0007669"/>
    <property type="project" value="UniProtKB-KW"/>
</dbReference>
<evidence type="ECO:0000313" key="6">
    <source>
        <dbReference type="Proteomes" id="UP000195611"/>
    </source>
</evidence>